<dbReference type="InterPro" id="IPR008972">
    <property type="entry name" value="Cupredoxin"/>
</dbReference>
<sequence>MRKLLALLLALPLLGGCAVWGPEGGPNGAGIPRPSAVATTETATDAILGADGVQRVTITVTDKLRFEPSEVRAKVGTIEFTIRNTGGSPHTFGVGADKLDNINGGETRTLRVTVDRPGSYPYPCAYHGSVGMRGTLDVR</sequence>
<feature type="chain" id="PRO_5038962397" evidence="1">
    <location>
        <begin position="22"/>
        <end position="139"/>
    </location>
</feature>
<reference evidence="3" key="1">
    <citation type="submission" date="2020-11" db="EMBL/GenBank/DDBJ databases">
        <title>Sequencing the genomes of 1000 actinobacteria strains.</title>
        <authorList>
            <person name="Klenk H.-P."/>
        </authorList>
    </citation>
    <scope>NUCLEOTIDE SEQUENCE</scope>
    <source>
        <strain evidence="3">DSM 45356</strain>
    </source>
</reference>
<name>A0A8J7KGY2_9ACTN</name>
<dbReference type="InterPro" id="IPR028096">
    <property type="entry name" value="EfeO_Cupredoxin"/>
</dbReference>
<keyword evidence="1" id="KW-0732">Signal</keyword>
<evidence type="ECO:0000313" key="3">
    <source>
        <dbReference type="EMBL" id="MBG6137865.1"/>
    </source>
</evidence>
<dbReference type="RefSeq" id="WP_197004682.1">
    <property type="nucleotide sequence ID" value="NZ_BONS01000017.1"/>
</dbReference>
<dbReference type="AlphaFoldDB" id="A0A8J7KGY2"/>
<evidence type="ECO:0000256" key="1">
    <source>
        <dbReference type="SAM" id="SignalP"/>
    </source>
</evidence>
<feature type="signal peptide" evidence="1">
    <location>
        <begin position="1"/>
        <end position="21"/>
    </location>
</feature>
<protein>
    <submittedName>
        <fullName evidence="3">Plastocyanin</fullName>
    </submittedName>
</protein>
<gene>
    <name evidence="3" type="ORF">IW245_004059</name>
</gene>
<dbReference type="PROSITE" id="PS51257">
    <property type="entry name" value="PROKAR_LIPOPROTEIN"/>
    <property type="match status" value="1"/>
</dbReference>
<feature type="domain" description="EfeO-type cupredoxin-like" evidence="2">
    <location>
        <begin position="50"/>
        <end position="136"/>
    </location>
</feature>
<dbReference type="Gene3D" id="2.60.40.420">
    <property type="entry name" value="Cupredoxins - blue copper proteins"/>
    <property type="match status" value="1"/>
</dbReference>
<comment type="caution">
    <text evidence="3">The sequence shown here is derived from an EMBL/GenBank/DDBJ whole genome shotgun (WGS) entry which is preliminary data.</text>
</comment>
<proteinExistence type="predicted"/>
<dbReference type="EMBL" id="JADOUF010000001">
    <property type="protein sequence ID" value="MBG6137865.1"/>
    <property type="molecule type" value="Genomic_DNA"/>
</dbReference>
<keyword evidence="4" id="KW-1185">Reference proteome</keyword>
<evidence type="ECO:0000313" key="4">
    <source>
        <dbReference type="Proteomes" id="UP000622552"/>
    </source>
</evidence>
<evidence type="ECO:0000259" key="2">
    <source>
        <dbReference type="Pfam" id="PF13473"/>
    </source>
</evidence>
<dbReference type="SUPFAM" id="SSF49503">
    <property type="entry name" value="Cupredoxins"/>
    <property type="match status" value="1"/>
</dbReference>
<dbReference type="Pfam" id="PF13473">
    <property type="entry name" value="Cupredoxin_1"/>
    <property type="match status" value="1"/>
</dbReference>
<organism evidence="3 4">
    <name type="scientific">Longispora fulva</name>
    <dbReference type="NCBI Taxonomy" id="619741"/>
    <lineage>
        <taxon>Bacteria</taxon>
        <taxon>Bacillati</taxon>
        <taxon>Actinomycetota</taxon>
        <taxon>Actinomycetes</taxon>
        <taxon>Micromonosporales</taxon>
        <taxon>Micromonosporaceae</taxon>
        <taxon>Longispora</taxon>
    </lineage>
</organism>
<dbReference type="Proteomes" id="UP000622552">
    <property type="component" value="Unassembled WGS sequence"/>
</dbReference>
<accession>A0A8J7KGY2</accession>